<reference evidence="6 7" key="1">
    <citation type="submission" date="2019-03" db="EMBL/GenBank/DDBJ databases">
        <title>Single cell metagenomics reveals metabolic interactions within the superorganism composed of flagellate Streblomastix strix and complex community of Bacteroidetes bacteria on its surface.</title>
        <authorList>
            <person name="Treitli S.C."/>
            <person name="Kolisko M."/>
            <person name="Husnik F."/>
            <person name="Keeling P."/>
            <person name="Hampl V."/>
        </authorList>
    </citation>
    <scope>NUCLEOTIDE SEQUENCE [LARGE SCALE GENOMIC DNA]</scope>
    <source>
        <strain evidence="6">ST1C</strain>
    </source>
</reference>
<dbReference type="SUPFAM" id="SSF81665">
    <property type="entry name" value="Calcium ATPase, transmembrane domain M"/>
    <property type="match status" value="1"/>
</dbReference>
<dbReference type="Gene3D" id="1.20.1110.10">
    <property type="entry name" value="Calcium-transporting ATPase, transmembrane domain"/>
    <property type="match status" value="1"/>
</dbReference>
<feature type="domain" description="Cation-transporting P-type ATPase C-terminal" evidence="5">
    <location>
        <begin position="54"/>
        <end position="126"/>
    </location>
</feature>
<comment type="subcellular location">
    <subcellularLocation>
        <location evidence="1">Endomembrane system</location>
        <topology evidence="1">Multi-pass membrane protein</topology>
    </subcellularLocation>
</comment>
<keyword evidence="2" id="KW-0479">Metal-binding</keyword>
<dbReference type="GO" id="GO:0005886">
    <property type="term" value="C:plasma membrane"/>
    <property type="evidence" value="ECO:0007669"/>
    <property type="project" value="TreeGrafter"/>
</dbReference>
<dbReference type="InterPro" id="IPR023298">
    <property type="entry name" value="ATPase_P-typ_TM_dom_sf"/>
</dbReference>
<keyword evidence="3" id="KW-0460">Magnesium</keyword>
<evidence type="ECO:0000259" key="5">
    <source>
        <dbReference type="Pfam" id="PF00689"/>
    </source>
</evidence>
<dbReference type="EMBL" id="SNRW01021485">
    <property type="protein sequence ID" value="KAA6364570.1"/>
    <property type="molecule type" value="Genomic_DNA"/>
</dbReference>
<protein>
    <submittedName>
        <fullName evidence="6">Putative calcium-translocating P-type ATPase, PMCA-type</fullName>
    </submittedName>
</protein>
<evidence type="ECO:0000256" key="4">
    <source>
        <dbReference type="SAM" id="Phobius"/>
    </source>
</evidence>
<keyword evidence="4" id="KW-0812">Transmembrane</keyword>
<dbReference type="GO" id="GO:0046872">
    <property type="term" value="F:metal ion binding"/>
    <property type="evidence" value="ECO:0007669"/>
    <property type="project" value="UniProtKB-KW"/>
</dbReference>
<evidence type="ECO:0000313" key="6">
    <source>
        <dbReference type="EMBL" id="KAA6364570.1"/>
    </source>
</evidence>
<dbReference type="PANTHER" id="PTHR24093">
    <property type="entry name" value="CATION TRANSPORTING ATPASE"/>
    <property type="match status" value="1"/>
</dbReference>
<evidence type="ECO:0000256" key="2">
    <source>
        <dbReference type="ARBA" id="ARBA00022723"/>
    </source>
</evidence>
<name>A0A5J4U364_9EUKA</name>
<sequence length="188" mass="21015">AAIIITDDYFTLIVKAVMWGRNVQDSIRKFISFQLTVNKAAIVTAVIGAIFAITPLRAVQMLWVNLIMDTLASLAIIPEGPTKLLLKGKPYGRTDNIISGTMWRNTISGAVYQVVILIVMMFLWGHSAPFTEPADIEKGCLLLQPNDEIICSELLFPKGCYNDLNFFDRILDNYMFLTIWALVAVLQA</sequence>
<dbReference type="OrthoDB" id="116380at2759"/>
<feature type="non-terminal residue" evidence="6">
    <location>
        <position position="1"/>
    </location>
</feature>
<dbReference type="GO" id="GO:0005388">
    <property type="term" value="F:P-type calcium transporter activity"/>
    <property type="evidence" value="ECO:0007669"/>
    <property type="project" value="TreeGrafter"/>
</dbReference>
<dbReference type="AlphaFoldDB" id="A0A5J4U364"/>
<dbReference type="InterPro" id="IPR006068">
    <property type="entry name" value="ATPase_P-typ_cation-transptr_C"/>
</dbReference>
<dbReference type="Proteomes" id="UP000324800">
    <property type="component" value="Unassembled WGS sequence"/>
</dbReference>
<keyword evidence="4" id="KW-1133">Transmembrane helix</keyword>
<keyword evidence="4" id="KW-0472">Membrane</keyword>
<dbReference type="PANTHER" id="PTHR24093:SF369">
    <property type="entry name" value="CALCIUM-TRANSPORTING ATPASE"/>
    <property type="match status" value="1"/>
</dbReference>
<accession>A0A5J4U364</accession>
<gene>
    <name evidence="6" type="ORF">EZS28_039903</name>
</gene>
<dbReference type="Pfam" id="PF00689">
    <property type="entry name" value="Cation_ATPase_C"/>
    <property type="match status" value="1"/>
</dbReference>
<evidence type="ECO:0000313" key="7">
    <source>
        <dbReference type="Proteomes" id="UP000324800"/>
    </source>
</evidence>
<comment type="caution">
    <text evidence="6">The sequence shown here is derived from an EMBL/GenBank/DDBJ whole genome shotgun (WGS) entry which is preliminary data.</text>
</comment>
<dbReference type="GO" id="GO:0012505">
    <property type="term" value="C:endomembrane system"/>
    <property type="evidence" value="ECO:0007669"/>
    <property type="project" value="UniProtKB-SubCell"/>
</dbReference>
<proteinExistence type="predicted"/>
<evidence type="ECO:0000256" key="3">
    <source>
        <dbReference type="ARBA" id="ARBA00022842"/>
    </source>
</evidence>
<organism evidence="6 7">
    <name type="scientific">Streblomastix strix</name>
    <dbReference type="NCBI Taxonomy" id="222440"/>
    <lineage>
        <taxon>Eukaryota</taxon>
        <taxon>Metamonada</taxon>
        <taxon>Preaxostyla</taxon>
        <taxon>Oxymonadida</taxon>
        <taxon>Streblomastigidae</taxon>
        <taxon>Streblomastix</taxon>
    </lineage>
</organism>
<evidence type="ECO:0000256" key="1">
    <source>
        <dbReference type="ARBA" id="ARBA00004127"/>
    </source>
</evidence>
<feature type="transmembrane region" description="Helical" evidence="4">
    <location>
        <begin position="37"/>
        <end position="56"/>
    </location>
</feature>
<feature type="transmembrane region" description="Helical" evidence="4">
    <location>
        <begin position="107"/>
        <end position="125"/>
    </location>
</feature>